<protein>
    <recommendedName>
        <fullName evidence="1">ORC1/DEAH AAA+ ATPase domain-containing protein</fullName>
    </recommendedName>
</protein>
<organism evidence="2 3">
    <name type="scientific">Flavobacterium branchiophilum</name>
    <dbReference type="NCBI Taxonomy" id="55197"/>
    <lineage>
        <taxon>Bacteria</taxon>
        <taxon>Pseudomonadati</taxon>
        <taxon>Bacteroidota</taxon>
        <taxon>Flavobacteriia</taxon>
        <taxon>Flavobacteriales</taxon>
        <taxon>Flavobacteriaceae</taxon>
        <taxon>Flavobacterium</taxon>
    </lineage>
</organism>
<evidence type="ECO:0000259" key="1">
    <source>
        <dbReference type="Pfam" id="PF13401"/>
    </source>
</evidence>
<proteinExistence type="predicted"/>
<dbReference type="Proteomes" id="UP000220828">
    <property type="component" value="Unassembled WGS sequence"/>
</dbReference>
<evidence type="ECO:0000313" key="3">
    <source>
        <dbReference type="Proteomes" id="UP000220828"/>
    </source>
</evidence>
<gene>
    <name evidence="2" type="ORF">B0A77_13905</name>
</gene>
<sequence length="279" mass="32428">MTTTQKQAIVNEIRLLSEKESQSKVAKKADVSTATISQMLNHNWDLIKDEMWQRVKINLRIELEWQTADTTNFRELSKLLNKVQSRGMSVCIVHNAGTGKSHTYKLYERTYENVIYIECKNYWTKKSYVKQLLQACGLDAFGTVECMIEKFIKHVKGLVKPIIIIDQFDKLKEPSMDLFMDFYNDLDKHCGFVLSGVPALKKRIERGCQNEKIGYDELKSRIGKKYIPLYPIKEKDVQAVCEANGVNDEQFINEAFNTCEGDLRRVRRSIDQYFLMQNA</sequence>
<name>A0A2H3K8W6_9FLAO</name>
<dbReference type="SUPFAM" id="SSF52540">
    <property type="entry name" value="P-loop containing nucleoside triphosphate hydrolases"/>
    <property type="match status" value="1"/>
</dbReference>
<accession>A0A2H3K8W6</accession>
<dbReference type="InterPro" id="IPR049945">
    <property type="entry name" value="AAA_22"/>
</dbReference>
<dbReference type="Gene3D" id="3.40.50.300">
    <property type="entry name" value="P-loop containing nucleotide triphosphate hydrolases"/>
    <property type="match status" value="1"/>
</dbReference>
<comment type="caution">
    <text evidence="2">The sequence shown here is derived from an EMBL/GenBank/DDBJ whole genome shotgun (WGS) entry which is preliminary data.</text>
</comment>
<dbReference type="EMBL" id="PCMW01000105">
    <property type="protein sequence ID" value="PDS22254.1"/>
    <property type="molecule type" value="Genomic_DNA"/>
</dbReference>
<feature type="domain" description="ORC1/DEAH AAA+ ATPase" evidence="1">
    <location>
        <begin position="89"/>
        <end position="203"/>
    </location>
</feature>
<dbReference type="OrthoDB" id="1426482at2"/>
<dbReference type="GO" id="GO:0016887">
    <property type="term" value="F:ATP hydrolysis activity"/>
    <property type="evidence" value="ECO:0007669"/>
    <property type="project" value="InterPro"/>
</dbReference>
<evidence type="ECO:0000313" key="2">
    <source>
        <dbReference type="EMBL" id="PDS22254.1"/>
    </source>
</evidence>
<reference evidence="2 3" key="1">
    <citation type="submission" date="2017-09" db="EMBL/GenBank/DDBJ databases">
        <title>Whole genomes of Flavobacteriaceae.</title>
        <authorList>
            <person name="Stine C."/>
            <person name="Li C."/>
            <person name="Tadesse D."/>
        </authorList>
    </citation>
    <scope>NUCLEOTIDE SEQUENCE [LARGE SCALE GENOMIC DNA]</scope>
    <source>
        <strain evidence="2 3">ATCC 35036</strain>
    </source>
</reference>
<dbReference type="AlphaFoldDB" id="A0A2H3K8W6"/>
<dbReference type="RefSeq" id="WP_097554828.1">
    <property type="nucleotide sequence ID" value="NZ_PCMW01000105.1"/>
</dbReference>
<dbReference type="InterPro" id="IPR027417">
    <property type="entry name" value="P-loop_NTPase"/>
</dbReference>
<dbReference type="Pfam" id="PF13401">
    <property type="entry name" value="AAA_22"/>
    <property type="match status" value="1"/>
</dbReference>